<sequence length="117" mass="13091">MATKLDNNELAVIWCSSDRDVAETTVFMYTLNAKYKEWWDAVHLVIWGPSAKLLADDEGVQEKVKEMITAGVSVSACRENADIYGVSDKLIGMGIDVRYMGEPVTRMLQRGAKLITF</sequence>
<dbReference type="STRING" id="522772.Dacet_2333"/>
<dbReference type="AlphaFoldDB" id="D4H3J3"/>
<dbReference type="EMBL" id="CP001968">
    <property type="protein sequence ID" value="ADD69095.1"/>
    <property type="molecule type" value="Genomic_DNA"/>
</dbReference>
<name>D4H3J3_DENA2</name>
<dbReference type="Proteomes" id="UP000002012">
    <property type="component" value="Chromosome"/>
</dbReference>
<dbReference type="KEGG" id="dap:Dacet_2333"/>
<dbReference type="HOGENOM" id="CLU_138323_2_0_0"/>
<keyword evidence="2" id="KW-1185">Reference proteome</keyword>
<protein>
    <submittedName>
        <fullName evidence="1">Uncharacterized protein</fullName>
    </submittedName>
</protein>
<organism evidence="1 2">
    <name type="scientific">Denitrovibrio acetiphilus (strain DSM 12809 / NBRC 114555 / N2460)</name>
    <dbReference type="NCBI Taxonomy" id="522772"/>
    <lineage>
        <taxon>Bacteria</taxon>
        <taxon>Pseudomonadati</taxon>
        <taxon>Deferribacterota</taxon>
        <taxon>Deferribacteres</taxon>
        <taxon>Deferribacterales</taxon>
        <taxon>Geovibrionaceae</taxon>
        <taxon>Denitrovibrio</taxon>
    </lineage>
</organism>
<reference evidence="1 2" key="1">
    <citation type="journal article" date="2010" name="Stand. Genomic Sci.">
        <title>Complete genome sequence of Denitrovibrio acetiphilus type strain (N2460).</title>
        <authorList>
            <person name="Kiss H."/>
            <person name="Lang E."/>
            <person name="Lapidus A."/>
            <person name="Copeland A."/>
            <person name="Nolan M."/>
            <person name="Glavina Del Rio T."/>
            <person name="Chen F."/>
            <person name="Lucas S."/>
            <person name="Tice H."/>
            <person name="Cheng J.F."/>
            <person name="Han C."/>
            <person name="Goodwin L."/>
            <person name="Pitluck S."/>
            <person name="Liolios K."/>
            <person name="Pati A."/>
            <person name="Ivanova N."/>
            <person name="Mavromatis K."/>
            <person name="Chen A."/>
            <person name="Palaniappan K."/>
            <person name="Land M."/>
            <person name="Hauser L."/>
            <person name="Chang Y.J."/>
            <person name="Jeffries C.D."/>
            <person name="Detter J.C."/>
            <person name="Brettin T."/>
            <person name="Spring S."/>
            <person name="Rohde M."/>
            <person name="Goker M."/>
            <person name="Woyke T."/>
            <person name="Bristow J."/>
            <person name="Eisen J.A."/>
            <person name="Markowitz V."/>
            <person name="Hugenholtz P."/>
            <person name="Kyrpides N.C."/>
            <person name="Klenk H.P."/>
        </authorList>
    </citation>
    <scope>NUCLEOTIDE SEQUENCE [LARGE SCALE GENOMIC DNA]</scope>
    <source>
        <strain evidence="2">DSM 12809 / NBRC 114555 / N2460</strain>
    </source>
</reference>
<dbReference type="Gene3D" id="3.40.1260.10">
    <property type="entry name" value="DsrEFH-like"/>
    <property type="match status" value="1"/>
</dbReference>
<dbReference type="RefSeq" id="WP_013011597.1">
    <property type="nucleotide sequence ID" value="NC_013943.1"/>
</dbReference>
<dbReference type="PaxDb" id="522772-Dacet_2333"/>
<evidence type="ECO:0000313" key="1">
    <source>
        <dbReference type="EMBL" id="ADD69095.1"/>
    </source>
</evidence>
<dbReference type="InterPro" id="IPR027396">
    <property type="entry name" value="DsrEFH-like"/>
</dbReference>
<accession>D4H3J3</accession>
<dbReference type="OrthoDB" id="9805634at2"/>
<evidence type="ECO:0000313" key="2">
    <source>
        <dbReference type="Proteomes" id="UP000002012"/>
    </source>
</evidence>
<dbReference type="InParanoid" id="D4H3J3"/>
<dbReference type="SUPFAM" id="SSF75169">
    <property type="entry name" value="DsrEFH-like"/>
    <property type="match status" value="1"/>
</dbReference>
<gene>
    <name evidence="1" type="ordered locus">Dacet_2333</name>
</gene>
<proteinExistence type="predicted"/>
<dbReference type="eggNOG" id="COG3370">
    <property type="taxonomic scope" value="Bacteria"/>
</dbReference>